<feature type="region of interest" description="Disordered" evidence="3">
    <location>
        <begin position="556"/>
        <end position="578"/>
    </location>
</feature>
<feature type="region of interest" description="Disordered" evidence="3">
    <location>
        <begin position="596"/>
        <end position="624"/>
    </location>
</feature>
<feature type="compositionally biased region" description="Low complexity" evidence="3">
    <location>
        <begin position="56"/>
        <end position="82"/>
    </location>
</feature>
<feature type="compositionally biased region" description="Pro residues" evidence="3">
    <location>
        <begin position="300"/>
        <end position="309"/>
    </location>
</feature>
<dbReference type="PANTHER" id="PTHR48112">
    <property type="entry name" value="HIGH MOBILITY GROUP PROTEIN DSP1"/>
    <property type="match status" value="1"/>
</dbReference>
<name>A0A1Y2ALT9_9TREE</name>
<feature type="region of interest" description="Disordered" evidence="3">
    <location>
        <begin position="98"/>
        <end position="178"/>
    </location>
</feature>
<feature type="region of interest" description="Disordered" evidence="3">
    <location>
        <begin position="197"/>
        <end position="241"/>
    </location>
</feature>
<feature type="compositionally biased region" description="Low complexity" evidence="3">
    <location>
        <begin position="148"/>
        <end position="172"/>
    </location>
</feature>
<feature type="DNA-binding region" description="HMG box" evidence="2">
    <location>
        <begin position="483"/>
        <end position="555"/>
    </location>
</feature>
<feature type="domain" description="HMG box" evidence="4">
    <location>
        <begin position="368"/>
        <end position="448"/>
    </location>
</feature>
<feature type="compositionally biased region" description="Polar residues" evidence="3">
    <location>
        <begin position="1"/>
        <end position="36"/>
    </location>
</feature>
<dbReference type="InterPro" id="IPR009071">
    <property type="entry name" value="HMG_box_dom"/>
</dbReference>
<dbReference type="STRING" id="71784.A0A1Y2ALT9"/>
<dbReference type="Proteomes" id="UP000193986">
    <property type="component" value="Unassembled WGS sequence"/>
</dbReference>
<feature type="compositionally biased region" description="Polar residues" evidence="3">
    <location>
        <begin position="207"/>
        <end position="219"/>
    </location>
</feature>
<protein>
    <recommendedName>
        <fullName evidence="4">HMG box domain-containing protein</fullName>
    </recommendedName>
</protein>
<organism evidence="5 6">
    <name type="scientific">Naematelia encephala</name>
    <dbReference type="NCBI Taxonomy" id="71784"/>
    <lineage>
        <taxon>Eukaryota</taxon>
        <taxon>Fungi</taxon>
        <taxon>Dikarya</taxon>
        <taxon>Basidiomycota</taxon>
        <taxon>Agaricomycotina</taxon>
        <taxon>Tremellomycetes</taxon>
        <taxon>Tremellales</taxon>
        <taxon>Naemateliaceae</taxon>
        <taxon>Naematelia</taxon>
    </lineage>
</organism>
<feature type="compositionally biased region" description="Polar residues" evidence="3">
    <location>
        <begin position="118"/>
        <end position="147"/>
    </location>
</feature>
<dbReference type="EMBL" id="MCFC01000078">
    <property type="protein sequence ID" value="ORY23549.1"/>
    <property type="molecule type" value="Genomic_DNA"/>
</dbReference>
<feature type="compositionally biased region" description="Basic and acidic residues" evidence="3">
    <location>
        <begin position="321"/>
        <end position="356"/>
    </location>
</feature>
<proteinExistence type="predicted"/>
<sequence>MQNASTTHATGAGQQPWATPSIQNLYPSHQRTTSNPRAYANPDSTGMDRRDEQPVYAAQDTYAYQQQAQQQQSQPQHATQSQQYPNLAYNYQQLNYPAVASPSQPSSSRRTSAPKVSTPPSSAPVGQNSSPSYYAQRQSSTDTAPHTQSPYQPSSAPPQMTHHTTTPQTAHPYGGGYHQYYDQAHYQGGQWPQQHYAQYQQTARPPAQSTTTPTVSQTAALPEQTHAHRTPATASSTSFDYPGQQMYVDQRQNWQTPRPTAPPTPQTMGQPWQGYHVPQHVAPPGNQFPYQQWNGTHYGYPPPSAPAIPPQHSGGGKKEKKKEEYTGLGKRPADGHHPEEEEKDKKKKGKAEEKPVPKPPAKSHLHPPRQAQSAWQLFFTDELNKAKAAAAAETSPGGTVQHVKLNVAQIAKDAGAAYANLSDEQKKYYAGKVQESKEQYARELAEWQATLTPDDIRAENAFRAQQRKEGKSRKGNLKDPNAPKKPLSAYFLFLKGIRENDDLRARVWGEESETTKQSVLAAERWRNLSDDEKKPFLQQAERDKQEYEAARKIYEDDAAARARGEDVPPRPVVVPESKPIPVPKIEAKPVIKAEETLPSFNDYTHDSDSSETEHPQPSAEPASAVDEFTGFSDPLEGMDLGGFSAIAPVPEVDNGHHWDDLTKLMGVNADTSVAPGLESATIETAQEEPVSVPPMDEQAIQDVAQQAEGSSAVPELSPPTEPGVGSGQPTEEVSELPPADAPRVEEELPSETPVQAQTDQLDETEQGNDAFDTAALVGEAIPEAIHSEEPPPPTTESDEASGPVDSGDAVGPALVAETESATIETADVTVSETIAPAQAADADAQDDALINGTTGPEGTTAGDEVDMDGEVDAV</sequence>
<evidence type="ECO:0000256" key="3">
    <source>
        <dbReference type="SAM" id="MobiDB-lite"/>
    </source>
</evidence>
<feature type="compositionally biased region" description="Acidic residues" evidence="3">
    <location>
        <begin position="863"/>
        <end position="874"/>
    </location>
</feature>
<dbReference type="PANTHER" id="PTHR48112:SF22">
    <property type="entry name" value="MITOCHONDRIAL TRANSCRIPTION FACTOR A, ISOFORM B"/>
    <property type="match status" value="1"/>
</dbReference>
<keyword evidence="6" id="KW-1185">Reference proteome</keyword>
<dbReference type="AlphaFoldDB" id="A0A1Y2ALT9"/>
<dbReference type="GO" id="GO:0003677">
    <property type="term" value="F:DNA binding"/>
    <property type="evidence" value="ECO:0007669"/>
    <property type="project" value="UniProtKB-UniRule"/>
</dbReference>
<feature type="region of interest" description="Disordered" evidence="3">
    <location>
        <begin position="1"/>
        <end position="82"/>
    </location>
</feature>
<dbReference type="SUPFAM" id="SSF47095">
    <property type="entry name" value="HMG-box"/>
    <property type="match status" value="2"/>
</dbReference>
<comment type="caution">
    <text evidence="5">The sequence shown here is derived from an EMBL/GenBank/DDBJ whole genome shotgun (WGS) entry which is preliminary data.</text>
</comment>
<evidence type="ECO:0000259" key="4">
    <source>
        <dbReference type="PROSITE" id="PS50118"/>
    </source>
</evidence>
<keyword evidence="1 2" id="KW-0238">DNA-binding</keyword>
<feature type="region of interest" description="Disordered" evidence="3">
    <location>
        <begin position="704"/>
        <end position="810"/>
    </location>
</feature>
<evidence type="ECO:0000313" key="5">
    <source>
        <dbReference type="EMBL" id="ORY23549.1"/>
    </source>
</evidence>
<feature type="DNA-binding region" description="HMG box" evidence="2">
    <location>
        <begin position="368"/>
        <end position="448"/>
    </location>
</feature>
<feature type="region of interest" description="Disordered" evidence="3">
    <location>
        <begin position="253"/>
        <end position="375"/>
    </location>
</feature>
<dbReference type="SMART" id="SM00398">
    <property type="entry name" value="HMG"/>
    <property type="match status" value="2"/>
</dbReference>
<accession>A0A1Y2ALT9</accession>
<evidence type="ECO:0000256" key="1">
    <source>
        <dbReference type="ARBA" id="ARBA00023125"/>
    </source>
</evidence>
<dbReference type="Pfam" id="PF09011">
    <property type="entry name" value="HMG_box_2"/>
    <property type="match status" value="2"/>
</dbReference>
<dbReference type="GO" id="GO:0005634">
    <property type="term" value="C:nucleus"/>
    <property type="evidence" value="ECO:0007669"/>
    <property type="project" value="UniProtKB-UniRule"/>
</dbReference>
<feature type="compositionally biased region" description="Basic and acidic residues" evidence="3">
    <location>
        <begin position="603"/>
        <end position="614"/>
    </location>
</feature>
<feature type="compositionally biased region" description="Basic and acidic residues" evidence="3">
    <location>
        <begin position="556"/>
        <end position="568"/>
    </location>
</feature>
<evidence type="ECO:0000256" key="2">
    <source>
        <dbReference type="PROSITE-ProRule" id="PRU00267"/>
    </source>
</evidence>
<dbReference type="OrthoDB" id="5550281at2759"/>
<dbReference type="InParanoid" id="A0A1Y2ALT9"/>
<keyword evidence="2" id="KW-0539">Nucleus</keyword>
<evidence type="ECO:0000313" key="6">
    <source>
        <dbReference type="Proteomes" id="UP000193986"/>
    </source>
</evidence>
<gene>
    <name evidence="5" type="ORF">BCR39DRAFT_561920</name>
</gene>
<dbReference type="Gene3D" id="1.10.30.10">
    <property type="entry name" value="High mobility group box domain"/>
    <property type="match status" value="2"/>
</dbReference>
<dbReference type="PROSITE" id="PS50118">
    <property type="entry name" value="HMG_BOX_2"/>
    <property type="match status" value="2"/>
</dbReference>
<dbReference type="InterPro" id="IPR050342">
    <property type="entry name" value="HMGB"/>
</dbReference>
<feature type="compositionally biased region" description="Low complexity" evidence="3">
    <location>
        <begin position="98"/>
        <end position="114"/>
    </location>
</feature>
<dbReference type="InterPro" id="IPR036910">
    <property type="entry name" value="HMG_box_dom_sf"/>
</dbReference>
<feature type="region of interest" description="Disordered" evidence="3">
    <location>
        <begin position="455"/>
        <end position="485"/>
    </location>
</feature>
<feature type="domain" description="HMG box" evidence="4">
    <location>
        <begin position="483"/>
        <end position="555"/>
    </location>
</feature>
<feature type="region of interest" description="Disordered" evidence="3">
    <location>
        <begin position="839"/>
        <end position="874"/>
    </location>
</feature>
<reference evidence="5 6" key="1">
    <citation type="submission" date="2016-07" db="EMBL/GenBank/DDBJ databases">
        <title>Pervasive Adenine N6-methylation of Active Genes in Fungi.</title>
        <authorList>
            <consortium name="DOE Joint Genome Institute"/>
            <person name="Mondo S.J."/>
            <person name="Dannebaum R.O."/>
            <person name="Kuo R.C."/>
            <person name="Labutti K."/>
            <person name="Haridas S."/>
            <person name="Kuo A."/>
            <person name="Salamov A."/>
            <person name="Ahrendt S.R."/>
            <person name="Lipzen A."/>
            <person name="Sullivan W."/>
            <person name="Andreopoulos W.B."/>
            <person name="Clum A."/>
            <person name="Lindquist E."/>
            <person name="Daum C."/>
            <person name="Ramamoorthy G.K."/>
            <person name="Gryganskyi A."/>
            <person name="Culley D."/>
            <person name="Magnuson J.K."/>
            <person name="James T.Y."/>
            <person name="O'Malley M.A."/>
            <person name="Stajich J.E."/>
            <person name="Spatafora J.W."/>
            <person name="Visel A."/>
            <person name="Grigoriev I.V."/>
        </authorList>
    </citation>
    <scope>NUCLEOTIDE SEQUENCE [LARGE SCALE GENOMIC DNA]</scope>
    <source>
        <strain evidence="5 6">68-887.2</strain>
    </source>
</reference>